<dbReference type="AlphaFoldDB" id="A0A8H9GMH7"/>
<gene>
    <name evidence="3" type="ORF">GCM10010102_36470</name>
</gene>
<evidence type="ECO:0000256" key="2">
    <source>
        <dbReference type="SAM" id="Phobius"/>
    </source>
</evidence>
<keyword evidence="2" id="KW-0812">Transmembrane</keyword>
<feature type="transmembrane region" description="Helical" evidence="2">
    <location>
        <begin position="330"/>
        <end position="351"/>
    </location>
</feature>
<dbReference type="EMBL" id="BMPT01000017">
    <property type="protein sequence ID" value="GGM37587.1"/>
    <property type="molecule type" value="Genomic_DNA"/>
</dbReference>
<evidence type="ECO:0000313" key="4">
    <source>
        <dbReference type="Proteomes" id="UP000655589"/>
    </source>
</evidence>
<name>A0A8H9GMH7_9MICO</name>
<dbReference type="Proteomes" id="UP000655589">
    <property type="component" value="Unassembled WGS sequence"/>
</dbReference>
<keyword evidence="2" id="KW-0472">Membrane</keyword>
<feature type="region of interest" description="Disordered" evidence="1">
    <location>
        <begin position="375"/>
        <end position="402"/>
    </location>
</feature>
<sequence>MPTPDRPVVPAVRRWAVRLAATLLLAAPAAVPLALPSGLPLAPALVPAAAAVGTTPVAGSGGTSGDPSDAVTWGVRTADNDHGTQRENFRYTLDPGATLKDELVVTNHGEKPLALDVYAADGYTTTAGRLDALTRDTASSAVGTWLEPGVGRLRLAPGESETVPFTIRVPDDATPGDHAGAVLTSRTVTAQDSGLDYEARSGIRVHLRVAGDLAPRLTVTGAHVEYHHPPNPLGLGDATVTYTVRNEGNVRLAARQQVSVAGPFGWLRADGAADDVPELLPGESWPVSVRVDGVVPLVRLGADAVLTAELPAVDGATPGVAPVEVHASGWAVPWALLAAVVASVLAVVVLVRRRRSRAEREAVRVQAAVERALAERDAAQETGPEHEHPGHESAAVPGRVAP</sequence>
<comment type="caution">
    <text evidence="3">The sequence shown here is derived from an EMBL/GenBank/DDBJ whole genome shotgun (WGS) entry which is preliminary data.</text>
</comment>
<evidence type="ECO:0000313" key="3">
    <source>
        <dbReference type="EMBL" id="GGM37587.1"/>
    </source>
</evidence>
<accession>A0A8H9GMH7</accession>
<evidence type="ECO:0000256" key="1">
    <source>
        <dbReference type="SAM" id="MobiDB-lite"/>
    </source>
</evidence>
<keyword evidence="2" id="KW-1133">Transmembrane helix</keyword>
<reference evidence="3" key="2">
    <citation type="submission" date="2020-09" db="EMBL/GenBank/DDBJ databases">
        <authorList>
            <person name="Sun Q."/>
            <person name="Ohkuma M."/>
        </authorList>
    </citation>
    <scope>NUCLEOTIDE SEQUENCE</scope>
    <source>
        <strain evidence="3">JCM 3051</strain>
    </source>
</reference>
<feature type="compositionally biased region" description="Basic and acidic residues" evidence="1">
    <location>
        <begin position="375"/>
        <end position="391"/>
    </location>
</feature>
<protein>
    <recommendedName>
        <fullName evidence="5">DUF916 domain-containing protein</fullName>
    </recommendedName>
</protein>
<proteinExistence type="predicted"/>
<dbReference type="RefSeq" id="WP_171106794.1">
    <property type="nucleotide sequence ID" value="NZ_BMPT01000017.1"/>
</dbReference>
<keyword evidence="4" id="KW-1185">Reference proteome</keyword>
<reference evidence="3" key="1">
    <citation type="journal article" date="2014" name="Int. J. Syst. Evol. Microbiol.">
        <title>Complete genome sequence of Corynebacterium casei LMG S-19264T (=DSM 44701T), isolated from a smear-ripened cheese.</title>
        <authorList>
            <consortium name="US DOE Joint Genome Institute (JGI-PGF)"/>
            <person name="Walter F."/>
            <person name="Albersmeier A."/>
            <person name="Kalinowski J."/>
            <person name="Ruckert C."/>
        </authorList>
    </citation>
    <scope>NUCLEOTIDE SEQUENCE</scope>
    <source>
        <strain evidence="3">JCM 3051</strain>
    </source>
</reference>
<evidence type="ECO:0008006" key="5">
    <source>
        <dbReference type="Google" id="ProtNLM"/>
    </source>
</evidence>
<organism evidence="3 4">
    <name type="scientific">Promicromonospora citrea</name>
    <dbReference type="NCBI Taxonomy" id="43677"/>
    <lineage>
        <taxon>Bacteria</taxon>
        <taxon>Bacillati</taxon>
        <taxon>Actinomycetota</taxon>
        <taxon>Actinomycetes</taxon>
        <taxon>Micrococcales</taxon>
        <taxon>Promicromonosporaceae</taxon>
        <taxon>Promicromonospora</taxon>
    </lineage>
</organism>